<feature type="compositionally biased region" description="Polar residues" evidence="6">
    <location>
        <begin position="432"/>
        <end position="446"/>
    </location>
</feature>
<dbReference type="FunFam" id="3.10.20.230:FF:000006">
    <property type="entry name" value="Oxygen-regulated protein 1"/>
    <property type="match status" value="1"/>
</dbReference>
<feature type="domain" description="Doublecortin" evidence="7">
    <location>
        <begin position="158"/>
        <end position="228"/>
    </location>
</feature>
<dbReference type="SMART" id="SM00537">
    <property type="entry name" value="DCX"/>
    <property type="match status" value="1"/>
</dbReference>
<feature type="region of interest" description="Disordered" evidence="6">
    <location>
        <begin position="830"/>
        <end position="851"/>
    </location>
</feature>
<evidence type="ECO:0000256" key="1">
    <source>
        <dbReference type="ARBA" id="ARBA00004316"/>
    </source>
</evidence>
<feature type="region of interest" description="Disordered" evidence="6">
    <location>
        <begin position="303"/>
        <end position="346"/>
    </location>
</feature>
<gene>
    <name evidence="8" type="ORF">GSTENG00004324001</name>
</gene>
<evidence type="ECO:0000256" key="3">
    <source>
        <dbReference type="ARBA" id="ARBA00022490"/>
    </source>
</evidence>
<dbReference type="PANTHER" id="PTHR23005">
    <property type="entry name" value="RETINITIS PIGMENTOSA 1 PROTEIN"/>
    <property type="match status" value="1"/>
</dbReference>
<dbReference type="InterPro" id="IPR003533">
    <property type="entry name" value="Doublecortin_dom"/>
</dbReference>
<dbReference type="AlphaFoldDB" id="Q4TA86"/>
<feature type="compositionally biased region" description="Basic and acidic residues" evidence="6">
    <location>
        <begin position="326"/>
        <end position="341"/>
    </location>
</feature>
<keyword evidence="5" id="KW-0966">Cell projection</keyword>
<dbReference type="InterPro" id="IPR036572">
    <property type="entry name" value="Doublecortin_dom_sf"/>
</dbReference>
<feature type="region of interest" description="Disordered" evidence="6">
    <location>
        <begin position="208"/>
        <end position="235"/>
    </location>
</feature>
<accession>Q4TA86</accession>
<dbReference type="GO" id="GO:0060041">
    <property type="term" value="P:retina development in camera-type eye"/>
    <property type="evidence" value="ECO:0007669"/>
    <property type="project" value="TreeGrafter"/>
</dbReference>
<feature type="non-terminal residue" evidence="8">
    <location>
        <position position="851"/>
    </location>
</feature>
<dbReference type="GO" id="GO:0035082">
    <property type="term" value="P:axoneme assembly"/>
    <property type="evidence" value="ECO:0007669"/>
    <property type="project" value="TreeGrafter"/>
</dbReference>
<evidence type="ECO:0000259" key="7">
    <source>
        <dbReference type="PROSITE" id="PS50309"/>
    </source>
</evidence>
<protein>
    <submittedName>
        <fullName evidence="8">(spotted green pufferfish) hypothetical protein</fullName>
    </submittedName>
</protein>
<sequence length="851" mass="95623">MLSDQAGIWDPRPASKHASPFPQPPHTNPRNAHLTSAAPAKRITFYKSGDSKFGGIRMAVHRRSFKCFDALLDDLSQKMPLPFGVRTVTTPRGTRTIKHLEQLQDGGCYLCSDQRQAKPINMELASKRPNIWHHYNQRPYPPETTASTPSDHLPHRKRRILLVKNKEPGVRRSVVLSRSSARSLKAFLDEASEVMQFHVRKLYTAEGRRSRASEYSDGHESKKNEKSYSQSKPGIMNDDIEKRVLVNKDGSLSVEMRVRFRLQNDETLQWSTQIQKSPSLTKECFPLSQAQAQYLQHDMLKESVAAARPSSRQSKTSKTSHKPRSEKHQENQNETNYRDLELTPTCLPNVSPNEVVSEWLKSIPADSSMFDLSDDLHVEKEQEKVEENPVKEAAEEEAPEDQTFNDEEKSKHGETNEEEDLPAEGAAGDTRVPSQPNTALMSSESIPRNWQSSAAVMKVLLRSSMGRCQSLPEVSPVYGRRLSTSAQGFLDCLAQLQLIEPAVPPSCNPQKSHGYEEIMTILKSLWLIEPRDVEAKEDKGIGTDQVTPPRSSSGVDMSSGSGGSGKEMGNQGGEETVQNQASDAVSFHAEEHEANTEQDPLPASPDSPKVTENPSTEKCSPNDSSKSPTDNERETPEVTSIGSPPALLQTMTRKPSQDPDPAWILKLLKKLEKQFMNHYVNAMAEFKVRWDLDDSVILNTMITELRDEVSQRIQSSIAREMKKIQSRTGRTERAAHPPREPNISRDSSMTEKRRRMMRVLKNQSIKTADSLTDEDMMGDFSDQRSEDEYCPCDACVRKKMAARPLKTNPAAAEAPVMMEFDLLKILQLKKSPAKEEESKEEVLKEEGRSLE</sequence>
<feature type="region of interest" description="Disordered" evidence="6">
    <location>
        <begin position="536"/>
        <end position="660"/>
    </location>
</feature>
<comment type="subcellular location">
    <subcellularLocation>
        <location evidence="1">Cell projection</location>
    </subcellularLocation>
    <subcellularLocation>
        <location evidence="2">Cytoplasm</location>
    </subcellularLocation>
</comment>
<feature type="domain" description="Doublecortin" evidence="7">
    <location>
        <begin position="41"/>
        <end position="123"/>
    </location>
</feature>
<proteinExistence type="predicted"/>
<dbReference type="GO" id="GO:0005930">
    <property type="term" value="C:axoneme"/>
    <property type="evidence" value="ECO:0007669"/>
    <property type="project" value="TreeGrafter"/>
</dbReference>
<feature type="compositionally biased region" description="Basic and acidic residues" evidence="6">
    <location>
        <begin position="406"/>
        <end position="415"/>
    </location>
</feature>
<dbReference type="KEGG" id="tng:GSTEN00004324G001"/>
<feature type="compositionally biased region" description="Basic and acidic residues" evidence="6">
    <location>
        <begin position="208"/>
        <end position="226"/>
    </location>
</feature>
<feature type="region of interest" description="Disordered" evidence="6">
    <location>
        <begin position="723"/>
        <end position="752"/>
    </location>
</feature>
<reference evidence="8" key="2">
    <citation type="submission" date="2004-02" db="EMBL/GenBank/DDBJ databases">
        <authorList>
            <consortium name="Genoscope"/>
            <consortium name="Whitehead Institute Centre for Genome Research"/>
        </authorList>
    </citation>
    <scope>NUCLEOTIDE SEQUENCE</scope>
</reference>
<dbReference type="PANTHER" id="PTHR23005:SF3">
    <property type="entry name" value="RETINITIS PIGMENTOSA 1-LIKE 1 PROTEIN"/>
    <property type="match status" value="1"/>
</dbReference>
<feature type="compositionally biased region" description="Basic and acidic residues" evidence="6">
    <location>
        <begin position="832"/>
        <end position="851"/>
    </location>
</feature>
<keyword evidence="3" id="KW-0963">Cytoplasm</keyword>
<dbReference type="SUPFAM" id="SSF89837">
    <property type="entry name" value="Doublecortin (DC)"/>
    <property type="match status" value="2"/>
</dbReference>
<name>Q4TA86_TETNG</name>
<feature type="compositionally biased region" description="Polar residues" evidence="6">
    <location>
        <begin position="610"/>
        <end position="628"/>
    </location>
</feature>
<evidence type="ECO:0000313" key="8">
    <source>
        <dbReference type="EMBL" id="CAF90196.1"/>
    </source>
</evidence>
<feature type="compositionally biased region" description="Acidic residues" evidence="6">
    <location>
        <begin position="394"/>
        <end position="405"/>
    </location>
</feature>
<dbReference type="PROSITE" id="PS50309">
    <property type="entry name" value="DC"/>
    <property type="match status" value="2"/>
</dbReference>
<feature type="region of interest" description="Disordered" evidence="6">
    <location>
        <begin position="1"/>
        <end position="39"/>
    </location>
</feature>
<dbReference type="EMBL" id="CAAE01007412">
    <property type="protein sequence ID" value="CAF90196.1"/>
    <property type="molecule type" value="Genomic_DNA"/>
</dbReference>
<dbReference type="Pfam" id="PF03607">
    <property type="entry name" value="DCX"/>
    <property type="match status" value="2"/>
</dbReference>
<organism evidence="8">
    <name type="scientific">Tetraodon nigroviridis</name>
    <name type="common">Spotted green pufferfish</name>
    <name type="synonym">Chelonodon nigroviridis</name>
    <dbReference type="NCBI Taxonomy" id="99883"/>
    <lineage>
        <taxon>Eukaryota</taxon>
        <taxon>Metazoa</taxon>
        <taxon>Chordata</taxon>
        <taxon>Craniata</taxon>
        <taxon>Vertebrata</taxon>
        <taxon>Euteleostomi</taxon>
        <taxon>Actinopterygii</taxon>
        <taxon>Neopterygii</taxon>
        <taxon>Teleostei</taxon>
        <taxon>Neoteleostei</taxon>
        <taxon>Acanthomorphata</taxon>
        <taxon>Eupercaria</taxon>
        <taxon>Tetraodontiformes</taxon>
        <taxon>Tetradontoidea</taxon>
        <taxon>Tetraodontidae</taxon>
        <taxon>Tetraodon</taxon>
    </lineage>
</organism>
<evidence type="ECO:0000256" key="2">
    <source>
        <dbReference type="ARBA" id="ARBA00004496"/>
    </source>
</evidence>
<evidence type="ECO:0000256" key="4">
    <source>
        <dbReference type="ARBA" id="ARBA00022737"/>
    </source>
</evidence>
<comment type="caution">
    <text evidence="8">The sequence shown here is derived from an EMBL/GenBank/DDBJ whole genome shotgun (WGS) entry which is preliminary data.</text>
</comment>
<dbReference type="GO" id="GO:0042461">
    <property type="term" value="P:photoreceptor cell development"/>
    <property type="evidence" value="ECO:0007669"/>
    <property type="project" value="TreeGrafter"/>
</dbReference>
<feature type="compositionally biased region" description="Basic and acidic residues" evidence="6">
    <location>
        <begin position="380"/>
        <end position="393"/>
    </location>
</feature>
<feature type="compositionally biased region" description="Basic and acidic residues" evidence="6">
    <location>
        <begin position="723"/>
        <end position="751"/>
    </location>
</feature>
<dbReference type="Gene3D" id="3.10.20.230">
    <property type="entry name" value="Doublecortin domain"/>
    <property type="match status" value="2"/>
</dbReference>
<feature type="region of interest" description="Disordered" evidence="6">
    <location>
        <begin position="380"/>
        <end position="446"/>
    </location>
</feature>
<reference evidence="8" key="1">
    <citation type="journal article" date="2004" name="Nature">
        <title>Genome duplication in the teleost fish Tetraodon nigroviridis reveals the early vertebrate proto-karyotype.</title>
        <authorList>
            <person name="Jaillon O."/>
            <person name="Aury J.-M."/>
            <person name="Brunet F."/>
            <person name="Petit J.-L."/>
            <person name="Stange-Thomann N."/>
            <person name="Mauceli E."/>
            <person name="Bouneau L."/>
            <person name="Fischer C."/>
            <person name="Ozouf-Costaz C."/>
            <person name="Bernot A."/>
            <person name="Nicaud S."/>
            <person name="Jaffe D."/>
            <person name="Fisher S."/>
            <person name="Lutfalla G."/>
            <person name="Dossat C."/>
            <person name="Segurens B."/>
            <person name="Dasilva C."/>
            <person name="Salanoubat M."/>
            <person name="Levy M."/>
            <person name="Boudet N."/>
            <person name="Castellano S."/>
            <person name="Anthouard V."/>
            <person name="Jubin C."/>
            <person name="Castelli V."/>
            <person name="Katinka M."/>
            <person name="Vacherie B."/>
            <person name="Biemont C."/>
            <person name="Skalli Z."/>
            <person name="Cattolico L."/>
            <person name="Poulain J."/>
            <person name="De Berardinis V."/>
            <person name="Cruaud C."/>
            <person name="Duprat S."/>
            <person name="Brottier P."/>
            <person name="Coutanceau J.-P."/>
            <person name="Gouzy J."/>
            <person name="Parra G."/>
            <person name="Lardier G."/>
            <person name="Chapple C."/>
            <person name="McKernan K.J."/>
            <person name="McEwan P."/>
            <person name="Bosak S."/>
            <person name="Kellis M."/>
            <person name="Volff J.-N."/>
            <person name="Guigo R."/>
            <person name="Zody M.C."/>
            <person name="Mesirov J."/>
            <person name="Lindblad-Toh K."/>
            <person name="Birren B."/>
            <person name="Nusbaum C."/>
            <person name="Kahn D."/>
            <person name="Robinson-Rechavi M."/>
            <person name="Laudet V."/>
            <person name="Schachter V."/>
            <person name="Quetier F."/>
            <person name="Saurin W."/>
            <person name="Scarpelli C."/>
            <person name="Wincker P."/>
            <person name="Lander E.S."/>
            <person name="Weissenbach J."/>
            <person name="Roest Crollius H."/>
        </authorList>
    </citation>
    <scope>NUCLEOTIDE SEQUENCE [LARGE SCALE GENOMIC DNA]</scope>
</reference>
<evidence type="ECO:0000256" key="6">
    <source>
        <dbReference type="SAM" id="MobiDB-lite"/>
    </source>
</evidence>
<feature type="compositionally biased region" description="Gly residues" evidence="6">
    <location>
        <begin position="560"/>
        <end position="572"/>
    </location>
</feature>
<evidence type="ECO:0000256" key="5">
    <source>
        <dbReference type="ARBA" id="ARBA00023273"/>
    </source>
</evidence>
<dbReference type="GO" id="GO:0035556">
    <property type="term" value="P:intracellular signal transduction"/>
    <property type="evidence" value="ECO:0007669"/>
    <property type="project" value="InterPro"/>
</dbReference>
<dbReference type="OrthoDB" id="9895813at2759"/>
<keyword evidence="4" id="KW-0677">Repeat</keyword>